<dbReference type="EMBL" id="BOOP01000018">
    <property type="protein sequence ID" value="GII38839.1"/>
    <property type="molecule type" value="Genomic_DNA"/>
</dbReference>
<evidence type="ECO:0000313" key="2">
    <source>
        <dbReference type="EMBL" id="GII38839.1"/>
    </source>
</evidence>
<gene>
    <name evidence="2" type="ORF">Pph01_38420</name>
</gene>
<keyword evidence="3" id="KW-1185">Reference proteome</keyword>
<accession>A0A8J3XFD8</accession>
<sequence>MVTFAGGSRTLAITDSVLRPALHLSGVAAERVAAAGAYGPQGRMRKPARPPNARAARSAAMLGDYIALGLRPCSGKENETHCQFAKSFNFMVSDLQERRPDSHGGVTMSSPAGPFAHMHRL</sequence>
<dbReference type="Proteomes" id="UP000622547">
    <property type="component" value="Unassembled WGS sequence"/>
</dbReference>
<evidence type="ECO:0000313" key="3">
    <source>
        <dbReference type="Proteomes" id="UP000622547"/>
    </source>
</evidence>
<protein>
    <submittedName>
        <fullName evidence="2">Uncharacterized protein</fullName>
    </submittedName>
</protein>
<proteinExistence type="predicted"/>
<organism evidence="2 3">
    <name type="scientific">Planotetraspora phitsanulokensis</name>
    <dbReference type="NCBI Taxonomy" id="575192"/>
    <lineage>
        <taxon>Bacteria</taxon>
        <taxon>Bacillati</taxon>
        <taxon>Actinomycetota</taxon>
        <taxon>Actinomycetes</taxon>
        <taxon>Streptosporangiales</taxon>
        <taxon>Streptosporangiaceae</taxon>
        <taxon>Planotetraspora</taxon>
    </lineage>
</organism>
<name>A0A8J3XFD8_9ACTN</name>
<evidence type="ECO:0000256" key="1">
    <source>
        <dbReference type="SAM" id="MobiDB-lite"/>
    </source>
</evidence>
<dbReference type="AlphaFoldDB" id="A0A8J3XFD8"/>
<comment type="caution">
    <text evidence="2">The sequence shown here is derived from an EMBL/GenBank/DDBJ whole genome shotgun (WGS) entry which is preliminary data.</text>
</comment>
<feature type="region of interest" description="Disordered" evidence="1">
    <location>
        <begin position="98"/>
        <end position="121"/>
    </location>
</feature>
<reference evidence="2 3" key="1">
    <citation type="submission" date="2021-01" db="EMBL/GenBank/DDBJ databases">
        <title>Whole genome shotgun sequence of Planotetraspora phitsanulokensis NBRC 104273.</title>
        <authorList>
            <person name="Komaki H."/>
            <person name="Tamura T."/>
        </authorList>
    </citation>
    <scope>NUCLEOTIDE SEQUENCE [LARGE SCALE GENOMIC DNA]</scope>
    <source>
        <strain evidence="2 3">NBRC 104273</strain>
    </source>
</reference>